<proteinExistence type="inferred from homology"/>
<sequence>MKNRKIFSIGVLTLILLLAFTSLYAKSNSNKSSKDESKETVKVGFMSHIKELREISEVMDLIQTNFVGDKKIDSKVLLHGALKGMVESLDDPHTNYFPPKELNSFTEDIKGEYAGVGMVVSKKDNVLIVVSPIEDTPAYKAGMRPKDKIIAIEKDSTLNLSLEECVKKLKGKAGTTVKITVLREGVEKPFEVKLTRAIIKLKYVKSRMLENKIGYVRLTQFGEHVAPDVRKAVENLRKDGMKGLVFDLRTNPGGALSQAVKIASIFIDEDPIVTVKDKAGRVETYNHEGTAYTDFPMVVLVNGGSASASEIVSGAIKDHKRGILIGEKTYGKGSVQNIVPLPDGDGIKLTIAKYYTPSGVCINGIGINPDIEVKEKYMFFNGFITNIVKEKTEKKSDTKKDVNNVKDTKDTKNAKDTKKKEEKKSDDIQLDTAINVLKGIMFYKK</sequence>
<keyword evidence="4 5" id="KW-0720">Serine protease</keyword>
<evidence type="ECO:0000256" key="4">
    <source>
        <dbReference type="ARBA" id="ARBA00022825"/>
    </source>
</evidence>
<protein>
    <submittedName>
        <fullName evidence="9">Protease</fullName>
    </submittedName>
</protein>
<dbReference type="Gene3D" id="2.30.42.10">
    <property type="match status" value="1"/>
</dbReference>
<dbReference type="GO" id="GO:0007165">
    <property type="term" value="P:signal transduction"/>
    <property type="evidence" value="ECO:0007669"/>
    <property type="project" value="TreeGrafter"/>
</dbReference>
<dbReference type="Pfam" id="PF22694">
    <property type="entry name" value="CtpB_N-like"/>
    <property type="match status" value="1"/>
</dbReference>
<dbReference type="AlphaFoldDB" id="A0AAU9DJ73"/>
<dbReference type="NCBIfam" id="TIGR00225">
    <property type="entry name" value="prc"/>
    <property type="match status" value="1"/>
</dbReference>
<dbReference type="PANTHER" id="PTHR32060:SF30">
    <property type="entry name" value="CARBOXY-TERMINAL PROCESSING PROTEASE CTPA"/>
    <property type="match status" value="1"/>
</dbReference>
<comment type="similarity">
    <text evidence="1 5">Belongs to the peptidase S41A family.</text>
</comment>
<evidence type="ECO:0000256" key="1">
    <source>
        <dbReference type="ARBA" id="ARBA00009179"/>
    </source>
</evidence>
<dbReference type="SUPFAM" id="SSF50156">
    <property type="entry name" value="PDZ domain-like"/>
    <property type="match status" value="1"/>
</dbReference>
<feature type="region of interest" description="Disordered" evidence="6">
    <location>
        <begin position="395"/>
        <end position="426"/>
    </location>
</feature>
<dbReference type="Gene3D" id="3.90.226.10">
    <property type="entry name" value="2-enoyl-CoA Hydratase, Chain A, domain 1"/>
    <property type="match status" value="1"/>
</dbReference>
<dbReference type="GO" id="GO:0008236">
    <property type="term" value="F:serine-type peptidase activity"/>
    <property type="evidence" value="ECO:0007669"/>
    <property type="project" value="UniProtKB-KW"/>
</dbReference>
<dbReference type="FunFam" id="3.90.226.10:FF:000029">
    <property type="entry name" value="Peptidase, S41 family"/>
    <property type="match status" value="1"/>
</dbReference>
<dbReference type="EMBL" id="AP027059">
    <property type="protein sequence ID" value="BDU49902.1"/>
    <property type="molecule type" value="Genomic_DNA"/>
</dbReference>
<dbReference type="InterPro" id="IPR036034">
    <property type="entry name" value="PDZ_sf"/>
</dbReference>
<feature type="domain" description="PDZ" evidence="7">
    <location>
        <begin position="114"/>
        <end position="185"/>
    </location>
</feature>
<dbReference type="InterPro" id="IPR004447">
    <property type="entry name" value="Peptidase_S41A"/>
</dbReference>
<name>A0AAU9DJ73_9FUSO</name>
<dbReference type="Pfam" id="PF13180">
    <property type="entry name" value="PDZ_2"/>
    <property type="match status" value="1"/>
</dbReference>
<keyword evidence="10" id="KW-1185">Reference proteome</keyword>
<dbReference type="FunFam" id="2.30.42.10:FF:000063">
    <property type="entry name" value="Peptidase, S41 family"/>
    <property type="match status" value="1"/>
</dbReference>
<dbReference type="RefSeq" id="WP_372339419.1">
    <property type="nucleotide sequence ID" value="NZ_AP027059.1"/>
</dbReference>
<keyword evidence="2 5" id="KW-0645">Protease</keyword>
<keyword evidence="3 5" id="KW-0378">Hydrolase</keyword>
<dbReference type="SUPFAM" id="SSF52096">
    <property type="entry name" value="ClpP/crotonase"/>
    <property type="match status" value="1"/>
</dbReference>
<dbReference type="Proteomes" id="UP001321582">
    <property type="component" value="Chromosome"/>
</dbReference>
<dbReference type="CDD" id="cd07560">
    <property type="entry name" value="Peptidase_S41_CPP"/>
    <property type="match status" value="1"/>
</dbReference>
<evidence type="ECO:0000256" key="6">
    <source>
        <dbReference type="SAM" id="MobiDB-lite"/>
    </source>
</evidence>
<dbReference type="Pfam" id="PF03572">
    <property type="entry name" value="Peptidase_S41"/>
    <property type="match status" value="1"/>
</dbReference>
<evidence type="ECO:0000256" key="5">
    <source>
        <dbReference type="RuleBase" id="RU004404"/>
    </source>
</evidence>
<dbReference type="SMART" id="SM00245">
    <property type="entry name" value="TSPc"/>
    <property type="match status" value="1"/>
</dbReference>
<evidence type="ECO:0000259" key="7">
    <source>
        <dbReference type="SMART" id="SM00228"/>
    </source>
</evidence>
<evidence type="ECO:0000259" key="8">
    <source>
        <dbReference type="SMART" id="SM00245"/>
    </source>
</evidence>
<reference evidence="9 10" key="1">
    <citation type="submission" date="2022-11" db="EMBL/GenBank/DDBJ databases">
        <title>Haliovirga abyssi gen. nov., sp. nov., a mesophilic fermentative bacterium isolated from the Iheya North hydrothermal field and the proposal of Haliovirgaceae fam. nov.</title>
        <authorList>
            <person name="Miyazaki U."/>
            <person name="Tame A."/>
            <person name="Miyazaki J."/>
            <person name="Takai K."/>
            <person name="Sawayama S."/>
            <person name="Kitajima M."/>
            <person name="Okamoto A."/>
            <person name="Nakagawa S."/>
        </authorList>
    </citation>
    <scope>NUCLEOTIDE SEQUENCE [LARGE SCALE GENOMIC DNA]</scope>
    <source>
        <strain evidence="9 10">IC12</strain>
    </source>
</reference>
<dbReference type="SMART" id="SM00228">
    <property type="entry name" value="PDZ"/>
    <property type="match status" value="1"/>
</dbReference>
<dbReference type="GO" id="GO:0004175">
    <property type="term" value="F:endopeptidase activity"/>
    <property type="evidence" value="ECO:0007669"/>
    <property type="project" value="TreeGrafter"/>
</dbReference>
<accession>A0AAU9DJ73</accession>
<evidence type="ECO:0000313" key="9">
    <source>
        <dbReference type="EMBL" id="BDU49902.1"/>
    </source>
</evidence>
<dbReference type="PANTHER" id="PTHR32060">
    <property type="entry name" value="TAIL-SPECIFIC PROTEASE"/>
    <property type="match status" value="1"/>
</dbReference>
<organism evidence="9 10">
    <name type="scientific">Haliovirga abyssi</name>
    <dbReference type="NCBI Taxonomy" id="2996794"/>
    <lineage>
        <taxon>Bacteria</taxon>
        <taxon>Fusobacteriati</taxon>
        <taxon>Fusobacteriota</taxon>
        <taxon>Fusobacteriia</taxon>
        <taxon>Fusobacteriales</taxon>
        <taxon>Haliovirgaceae</taxon>
        <taxon>Haliovirga</taxon>
    </lineage>
</organism>
<evidence type="ECO:0000256" key="2">
    <source>
        <dbReference type="ARBA" id="ARBA00022670"/>
    </source>
</evidence>
<dbReference type="InterPro" id="IPR005151">
    <property type="entry name" value="Tail-specific_protease"/>
</dbReference>
<evidence type="ECO:0000313" key="10">
    <source>
        <dbReference type="Proteomes" id="UP001321582"/>
    </source>
</evidence>
<gene>
    <name evidence="9" type="ORF">HLVA_04710</name>
</gene>
<feature type="domain" description="Tail specific protease" evidence="8">
    <location>
        <begin position="187"/>
        <end position="374"/>
    </location>
</feature>
<dbReference type="InterPro" id="IPR055210">
    <property type="entry name" value="CtpA/B_N"/>
</dbReference>
<evidence type="ECO:0000256" key="3">
    <source>
        <dbReference type="ARBA" id="ARBA00022801"/>
    </source>
</evidence>
<dbReference type="Gene3D" id="3.30.750.44">
    <property type="match status" value="1"/>
</dbReference>
<dbReference type="InterPro" id="IPR029045">
    <property type="entry name" value="ClpP/crotonase-like_dom_sf"/>
</dbReference>
<dbReference type="GO" id="GO:0030288">
    <property type="term" value="C:outer membrane-bounded periplasmic space"/>
    <property type="evidence" value="ECO:0007669"/>
    <property type="project" value="TreeGrafter"/>
</dbReference>
<dbReference type="InterPro" id="IPR001478">
    <property type="entry name" value="PDZ"/>
</dbReference>
<dbReference type="GO" id="GO:0006508">
    <property type="term" value="P:proteolysis"/>
    <property type="evidence" value="ECO:0007669"/>
    <property type="project" value="UniProtKB-KW"/>
</dbReference>
<dbReference type="CDD" id="cd06782">
    <property type="entry name" value="cpPDZ_CPP-like"/>
    <property type="match status" value="1"/>
</dbReference>
<dbReference type="KEGG" id="haby:HLVA_04710"/>